<evidence type="ECO:0000313" key="3">
    <source>
        <dbReference type="EMBL" id="WAL58582.1"/>
    </source>
</evidence>
<dbReference type="GO" id="GO:0006313">
    <property type="term" value="P:DNA transposition"/>
    <property type="evidence" value="ECO:0007669"/>
    <property type="project" value="InterPro"/>
</dbReference>
<dbReference type="GO" id="GO:0003677">
    <property type="term" value="F:DNA binding"/>
    <property type="evidence" value="ECO:0007669"/>
    <property type="project" value="InterPro"/>
</dbReference>
<dbReference type="InterPro" id="IPR047650">
    <property type="entry name" value="Transpos_IS110"/>
</dbReference>
<dbReference type="PANTHER" id="PTHR33055:SF13">
    <property type="entry name" value="TRANSPOSASE"/>
    <property type="match status" value="1"/>
</dbReference>
<dbReference type="InterPro" id="IPR003346">
    <property type="entry name" value="Transposase_20"/>
</dbReference>
<accession>A0A9E8Z954</accession>
<dbReference type="Proteomes" id="UP001163152">
    <property type="component" value="Chromosome"/>
</dbReference>
<dbReference type="NCBIfam" id="NF033542">
    <property type="entry name" value="transpos_IS110"/>
    <property type="match status" value="1"/>
</dbReference>
<dbReference type="EMBL" id="CP113797">
    <property type="protein sequence ID" value="WAL58582.1"/>
    <property type="molecule type" value="Genomic_DNA"/>
</dbReference>
<evidence type="ECO:0000259" key="2">
    <source>
        <dbReference type="Pfam" id="PF02371"/>
    </source>
</evidence>
<sequence>MKILAIDVGKYNSVACLFDTTTNRSEFETIATQRWAFEQLLNQTKPDQMVIETSSITGWVHDYCRSLGYQVLVANPNPEAWQWKNVKRKTDKDDALKLAKLTALEQISVVHIPVAERRQHRLGVKYRKTLVNRINRIQNHIRALFDHQGISIPSGHQAWTAAGIETLSQYRKPLAECQLEEFWRGELDLELQSLESLWQQLQQVDEQLEKVAQQDEQVQLLQTIPGVGRRTAEVIVAALDNPHRFKNARQVSADAGLVPDQRQSGQTNRLGRITGRGSRILRSALVEVAWVMLRYNPWAESVYQRICGGQKTRKKIAIIAVARKLLVRCWAMLRHKQPWQDSTTSFSASISSS</sequence>
<gene>
    <name evidence="3" type="ORF">OXH18_15500</name>
</gene>
<feature type="domain" description="Transposase IS116/IS110/IS902 C-terminal" evidence="2">
    <location>
        <begin position="219"/>
        <end position="304"/>
    </location>
</feature>
<dbReference type="RefSeq" id="WP_268608004.1">
    <property type="nucleotide sequence ID" value="NZ_CP113797.1"/>
</dbReference>
<dbReference type="KEGG" id="tsin:OXH18_15500"/>
<organism evidence="3 4">
    <name type="scientific">Thermocoleostomius sinensis A174</name>
    <dbReference type="NCBI Taxonomy" id="2016057"/>
    <lineage>
        <taxon>Bacteria</taxon>
        <taxon>Bacillati</taxon>
        <taxon>Cyanobacteriota</taxon>
        <taxon>Cyanophyceae</taxon>
        <taxon>Oculatellales</taxon>
        <taxon>Oculatellaceae</taxon>
        <taxon>Thermocoleostomius</taxon>
    </lineage>
</organism>
<dbReference type="PANTHER" id="PTHR33055">
    <property type="entry name" value="TRANSPOSASE FOR INSERTION SEQUENCE ELEMENT IS1111A"/>
    <property type="match status" value="1"/>
</dbReference>
<name>A0A9E8Z954_9CYAN</name>
<reference evidence="3" key="1">
    <citation type="submission" date="2022-12" db="EMBL/GenBank/DDBJ databases">
        <title>Polyphasic identification of a Novel Hot-Spring Cyanobacterium Ocullathermofonsia sinensis gen nov. sp. nov. and Genomic Insights on its Adaptations to the Thermal Habitat.</title>
        <authorList>
            <person name="Daroch M."/>
            <person name="Tang J."/>
            <person name="Jiang Y."/>
        </authorList>
    </citation>
    <scope>NUCLEOTIDE SEQUENCE</scope>
    <source>
        <strain evidence="3">PKUAC-SCTA174</strain>
    </source>
</reference>
<evidence type="ECO:0000313" key="4">
    <source>
        <dbReference type="Proteomes" id="UP001163152"/>
    </source>
</evidence>
<protein>
    <submittedName>
        <fullName evidence="3">IS110 family transposase</fullName>
    </submittedName>
</protein>
<dbReference type="GO" id="GO:0004803">
    <property type="term" value="F:transposase activity"/>
    <property type="evidence" value="ECO:0007669"/>
    <property type="project" value="InterPro"/>
</dbReference>
<evidence type="ECO:0000259" key="1">
    <source>
        <dbReference type="Pfam" id="PF01548"/>
    </source>
</evidence>
<feature type="domain" description="Transposase IS110-like N-terminal" evidence="1">
    <location>
        <begin position="5"/>
        <end position="146"/>
    </location>
</feature>
<keyword evidence="4" id="KW-1185">Reference proteome</keyword>
<dbReference type="Pfam" id="PF01548">
    <property type="entry name" value="DEDD_Tnp_IS110"/>
    <property type="match status" value="1"/>
</dbReference>
<dbReference type="InterPro" id="IPR002525">
    <property type="entry name" value="Transp_IS110-like_N"/>
</dbReference>
<dbReference type="Pfam" id="PF02371">
    <property type="entry name" value="Transposase_20"/>
    <property type="match status" value="1"/>
</dbReference>
<dbReference type="AlphaFoldDB" id="A0A9E8Z954"/>
<proteinExistence type="predicted"/>